<dbReference type="Gene3D" id="6.10.250.3410">
    <property type="entry name" value="DBF zinc finger"/>
    <property type="match status" value="1"/>
</dbReference>
<evidence type="ECO:0000256" key="4">
    <source>
        <dbReference type="PROSITE-ProRule" id="PRU00600"/>
    </source>
</evidence>
<dbReference type="CDD" id="cd00027">
    <property type="entry name" value="BRCT"/>
    <property type="match status" value="1"/>
</dbReference>
<gene>
    <name evidence="7" type="ORF">AK830_g3977</name>
</gene>
<keyword evidence="2 4" id="KW-0863">Zinc-finger</keyword>
<keyword evidence="8" id="KW-1185">Reference proteome</keyword>
<evidence type="ECO:0000259" key="6">
    <source>
        <dbReference type="PROSITE" id="PS51265"/>
    </source>
</evidence>
<keyword evidence="1" id="KW-0479">Metal-binding</keyword>
<dbReference type="InterPro" id="IPR013939">
    <property type="entry name" value="Regulatory_Dfp1/Him1"/>
</dbReference>
<feature type="compositionally biased region" description="Basic and acidic residues" evidence="5">
    <location>
        <begin position="557"/>
        <end position="566"/>
    </location>
</feature>
<dbReference type="Gene3D" id="3.40.50.10190">
    <property type="entry name" value="BRCT domain"/>
    <property type="match status" value="2"/>
</dbReference>
<dbReference type="EMBL" id="LKCW01000046">
    <property type="protein sequence ID" value="KPM42532.1"/>
    <property type="molecule type" value="Genomic_DNA"/>
</dbReference>
<feature type="compositionally biased region" description="Basic and acidic residues" evidence="5">
    <location>
        <begin position="168"/>
        <end position="185"/>
    </location>
</feature>
<organism evidence="7 8">
    <name type="scientific">Neonectria ditissima</name>
    <dbReference type="NCBI Taxonomy" id="78410"/>
    <lineage>
        <taxon>Eukaryota</taxon>
        <taxon>Fungi</taxon>
        <taxon>Dikarya</taxon>
        <taxon>Ascomycota</taxon>
        <taxon>Pezizomycotina</taxon>
        <taxon>Sordariomycetes</taxon>
        <taxon>Hypocreomycetidae</taxon>
        <taxon>Hypocreales</taxon>
        <taxon>Nectriaceae</taxon>
        <taxon>Neonectria</taxon>
    </lineage>
</organism>
<dbReference type="SUPFAM" id="SSF52113">
    <property type="entry name" value="BRCT domain"/>
    <property type="match status" value="1"/>
</dbReference>
<dbReference type="Pfam" id="PF22437">
    <property type="entry name" value="DBF4_BRCT"/>
    <property type="match status" value="1"/>
</dbReference>
<dbReference type="GO" id="GO:1901987">
    <property type="term" value="P:regulation of cell cycle phase transition"/>
    <property type="evidence" value="ECO:0007669"/>
    <property type="project" value="TreeGrafter"/>
</dbReference>
<dbReference type="PANTHER" id="PTHR15375:SF26">
    <property type="entry name" value="PROTEIN CHIFFON"/>
    <property type="match status" value="1"/>
</dbReference>
<dbReference type="PANTHER" id="PTHR15375">
    <property type="entry name" value="ACTIVATOR OF S-PHASE KINASE-RELATED"/>
    <property type="match status" value="1"/>
</dbReference>
<feature type="compositionally biased region" description="Basic and acidic residues" evidence="5">
    <location>
        <begin position="201"/>
        <end position="211"/>
    </location>
</feature>
<feature type="compositionally biased region" description="Polar residues" evidence="5">
    <location>
        <begin position="535"/>
        <end position="545"/>
    </location>
</feature>
<dbReference type="GO" id="GO:0008270">
    <property type="term" value="F:zinc ion binding"/>
    <property type="evidence" value="ECO:0007669"/>
    <property type="project" value="UniProtKB-KW"/>
</dbReference>
<feature type="compositionally biased region" description="Basic and acidic residues" evidence="5">
    <location>
        <begin position="225"/>
        <end position="239"/>
    </location>
</feature>
<evidence type="ECO:0000256" key="2">
    <source>
        <dbReference type="ARBA" id="ARBA00022771"/>
    </source>
</evidence>
<dbReference type="GO" id="GO:0003676">
    <property type="term" value="F:nucleic acid binding"/>
    <property type="evidence" value="ECO:0007669"/>
    <property type="project" value="InterPro"/>
</dbReference>
<dbReference type="PROSITE" id="PS51265">
    <property type="entry name" value="ZF_DBF4"/>
    <property type="match status" value="1"/>
</dbReference>
<evidence type="ECO:0000256" key="1">
    <source>
        <dbReference type="ARBA" id="ARBA00022723"/>
    </source>
</evidence>
<dbReference type="AlphaFoldDB" id="A0A0N8H7R8"/>
<dbReference type="Proteomes" id="UP000050424">
    <property type="component" value="Unassembled WGS sequence"/>
</dbReference>
<reference evidence="7 8" key="1">
    <citation type="submission" date="2015-09" db="EMBL/GenBank/DDBJ databases">
        <title>Draft genome of a European isolate of the apple canker pathogen Neonectria ditissima.</title>
        <authorList>
            <person name="Gomez-Cortecero A."/>
            <person name="Harrison R.J."/>
            <person name="Armitage A.D."/>
        </authorList>
    </citation>
    <scope>NUCLEOTIDE SEQUENCE [LARGE SCALE GENOMIC DNA]</scope>
    <source>
        <strain evidence="7 8">R09/05</strain>
    </source>
</reference>
<feature type="compositionally biased region" description="Polar residues" evidence="5">
    <location>
        <begin position="1"/>
        <end position="16"/>
    </location>
</feature>
<dbReference type="InterPro" id="IPR055116">
    <property type="entry name" value="DBF4_BRCT"/>
</dbReference>
<feature type="region of interest" description="Disordered" evidence="5">
    <location>
        <begin position="1"/>
        <end position="22"/>
    </location>
</feature>
<dbReference type="Pfam" id="PF08630">
    <property type="entry name" value="Dfp1_Him1_M"/>
    <property type="match status" value="1"/>
</dbReference>
<dbReference type="STRING" id="78410.A0A0N8H7R8"/>
<dbReference type="SMART" id="SM00586">
    <property type="entry name" value="ZnF_DBF"/>
    <property type="match status" value="1"/>
</dbReference>
<feature type="region of interest" description="Disordered" evidence="5">
    <location>
        <begin position="492"/>
        <end position="582"/>
    </location>
</feature>
<comment type="caution">
    <text evidence="7">The sequence shown here is derived from an EMBL/GenBank/DDBJ whole genome shotgun (WGS) entry which is preliminary data.</text>
</comment>
<dbReference type="GO" id="GO:0010571">
    <property type="term" value="P:positive regulation of nuclear cell cycle DNA replication"/>
    <property type="evidence" value="ECO:0007669"/>
    <property type="project" value="TreeGrafter"/>
</dbReference>
<dbReference type="InterPro" id="IPR036420">
    <property type="entry name" value="BRCT_dom_sf"/>
</dbReference>
<dbReference type="InterPro" id="IPR051590">
    <property type="entry name" value="Replication_Regulatory_Kinase"/>
</dbReference>
<evidence type="ECO:0000313" key="7">
    <source>
        <dbReference type="EMBL" id="KPM42532.1"/>
    </source>
</evidence>
<sequence length="639" mass="72665">MSSRRGPLTNNPNVANSPLRGASTLAAYAKQKRSYATIQREETYGQPPPLKKQVLDNGSQRAVRSPTRPVRTQVLVQRGTTRSLAKDRSARTALTSRNNQDVDAEKEVWKKHHRAKFPKMVFYFESIPDEIRARLTKRVTYLGARQEPFFSIAVTHVVTTRSIPPERSGAEPEHEPEQPQHHEEHEPEEQPQTINPSLLDRNPEARRKLLFEFRNAPMRSQQLDDPTKRSKPRNNDVLHKAREMGKKIWSLDKFTTMLSVLLESETSAHSNTYSSRTTTGTRGQYGTTKGSHEPNLLQLLHNERLNGPSDRDPTAVNRELCYFKGPHIYIWDMDEKQKPIMVREYPKVANKADGEWPQFRSVGNGRCPFVEEIEVPDKEHRRQREQEKVRAAKREDFAPILKPPQMNLLKPVTGKRSLTEMEDGNNKARAVTPTEIFNPAKATMSKQMDGRQNAFTSRAGTGRLFAGEPVASGVQPSNITSAIRSQMISSTSGVNGAKAGTSKEVHGLQRKVLQKATPASQDVSSRRLAEVSMDVASSRSTTMGRHTSRPAEVQEEESQKTTESRERKTHTQLKSKKDLKPGYCENCQDKFRDFDEHILSRKHRRFAENDDNWTELDSLMVQLKRMPKYSSGSDQEDGW</sequence>
<evidence type="ECO:0000256" key="3">
    <source>
        <dbReference type="ARBA" id="ARBA00022833"/>
    </source>
</evidence>
<feature type="region of interest" description="Disordered" evidence="5">
    <location>
        <begin position="267"/>
        <end position="292"/>
    </location>
</feature>
<keyword evidence="3" id="KW-0862">Zinc</keyword>
<feature type="compositionally biased region" description="Low complexity" evidence="5">
    <location>
        <begin position="272"/>
        <end position="288"/>
    </location>
</feature>
<dbReference type="FunFam" id="6.10.250.3410:FF:000001">
    <property type="entry name" value="Protein DBF4 homolog A"/>
    <property type="match status" value="1"/>
</dbReference>
<proteinExistence type="predicted"/>
<dbReference type="Pfam" id="PF07535">
    <property type="entry name" value="zf-DBF"/>
    <property type="match status" value="1"/>
</dbReference>
<feature type="region of interest" description="Disordered" evidence="5">
    <location>
        <begin position="39"/>
        <end position="68"/>
    </location>
</feature>
<dbReference type="InterPro" id="IPR038545">
    <property type="entry name" value="Znf_DBF_sf"/>
</dbReference>
<dbReference type="GO" id="GO:0043539">
    <property type="term" value="F:protein serine/threonine kinase activator activity"/>
    <property type="evidence" value="ECO:0007669"/>
    <property type="project" value="TreeGrafter"/>
</dbReference>
<evidence type="ECO:0000256" key="5">
    <source>
        <dbReference type="SAM" id="MobiDB-lite"/>
    </source>
</evidence>
<accession>A0A0N8H7R8</accession>
<dbReference type="GO" id="GO:0031431">
    <property type="term" value="C:Dbf4-dependent protein kinase complex"/>
    <property type="evidence" value="ECO:0007669"/>
    <property type="project" value="TreeGrafter"/>
</dbReference>
<name>A0A0N8H7R8_9HYPO</name>
<dbReference type="InterPro" id="IPR006572">
    <property type="entry name" value="Znf_DBF"/>
</dbReference>
<feature type="domain" description="DBF4-type" evidence="6">
    <location>
        <begin position="577"/>
        <end position="626"/>
    </location>
</feature>
<evidence type="ECO:0000313" key="8">
    <source>
        <dbReference type="Proteomes" id="UP000050424"/>
    </source>
</evidence>
<protein>
    <recommendedName>
        <fullName evidence="6">DBF4-type domain-containing protein</fullName>
    </recommendedName>
</protein>
<feature type="region of interest" description="Disordered" evidence="5">
    <location>
        <begin position="161"/>
        <end position="239"/>
    </location>
</feature>
<dbReference type="OrthoDB" id="21380at2759"/>